<reference evidence="2 3" key="1">
    <citation type="submission" date="2017-03" db="EMBL/GenBank/DDBJ databases">
        <title>Genomes of endolithic fungi from Antarctica.</title>
        <authorList>
            <person name="Coleine C."/>
            <person name="Masonjones S."/>
            <person name="Stajich J.E."/>
        </authorList>
    </citation>
    <scope>NUCLEOTIDE SEQUENCE [LARGE SCALE GENOMIC DNA]</scope>
    <source>
        <strain evidence="2 3">CCFEE 5184</strain>
    </source>
</reference>
<feature type="region of interest" description="Disordered" evidence="1">
    <location>
        <begin position="1"/>
        <end position="153"/>
    </location>
</feature>
<dbReference type="Proteomes" id="UP000309340">
    <property type="component" value="Unassembled WGS sequence"/>
</dbReference>
<gene>
    <name evidence="2" type="ORF">B0A55_05746</name>
</gene>
<evidence type="ECO:0000313" key="3">
    <source>
        <dbReference type="Proteomes" id="UP000309340"/>
    </source>
</evidence>
<feature type="compositionally biased region" description="Basic and acidic residues" evidence="1">
    <location>
        <begin position="1"/>
        <end position="16"/>
    </location>
</feature>
<feature type="compositionally biased region" description="Basic and acidic residues" evidence="1">
    <location>
        <begin position="86"/>
        <end position="98"/>
    </location>
</feature>
<dbReference type="AlphaFoldDB" id="A0A4U0X488"/>
<dbReference type="STRING" id="329884.A0A4U0X488"/>
<accession>A0A4U0X488</accession>
<feature type="compositionally biased region" description="Low complexity" evidence="1">
    <location>
        <begin position="37"/>
        <end position="46"/>
    </location>
</feature>
<proteinExistence type="predicted"/>
<evidence type="ECO:0000313" key="2">
    <source>
        <dbReference type="EMBL" id="TKA70641.1"/>
    </source>
</evidence>
<evidence type="ECO:0000256" key="1">
    <source>
        <dbReference type="SAM" id="MobiDB-lite"/>
    </source>
</evidence>
<dbReference type="EMBL" id="NAJQ01000389">
    <property type="protein sequence ID" value="TKA70641.1"/>
    <property type="molecule type" value="Genomic_DNA"/>
</dbReference>
<keyword evidence="3" id="KW-1185">Reference proteome</keyword>
<sequence>MSTWEDRRGQFQKGKEVIPPPTEGRAFGTGVLESVRRASVSSANSVEKTLSGSGSATGEPSSPTTSQRRRSSNTGGLFANLQTHKRGSEDYGERRTSHGEMTGVPGGMFSGWYNSTFRGYQKQSPQQQGQGQQDARVPAPGTQQKETRKGVME</sequence>
<feature type="compositionally biased region" description="Low complexity" evidence="1">
    <location>
        <begin position="119"/>
        <end position="133"/>
    </location>
</feature>
<protein>
    <submittedName>
        <fullName evidence="2">Uncharacterized protein</fullName>
    </submittedName>
</protein>
<name>A0A4U0X488_9PEZI</name>
<comment type="caution">
    <text evidence="2">The sequence shown here is derived from an EMBL/GenBank/DDBJ whole genome shotgun (WGS) entry which is preliminary data.</text>
</comment>
<organism evidence="2 3">
    <name type="scientific">Friedmanniomyces simplex</name>
    <dbReference type="NCBI Taxonomy" id="329884"/>
    <lineage>
        <taxon>Eukaryota</taxon>
        <taxon>Fungi</taxon>
        <taxon>Dikarya</taxon>
        <taxon>Ascomycota</taxon>
        <taxon>Pezizomycotina</taxon>
        <taxon>Dothideomycetes</taxon>
        <taxon>Dothideomycetidae</taxon>
        <taxon>Mycosphaerellales</taxon>
        <taxon>Teratosphaeriaceae</taxon>
        <taxon>Friedmanniomyces</taxon>
    </lineage>
</organism>
<dbReference type="OrthoDB" id="3878511at2759"/>
<feature type="compositionally biased region" description="Polar residues" evidence="1">
    <location>
        <begin position="47"/>
        <end position="59"/>
    </location>
</feature>